<sequence>MTWDENGKIWMNGELVDWKDANIHVLSHVVHYGSSVFEGIRSYEIDGKGHVFRLEEHIQRLFDSGKIYRIDIPYSKKELIKATKDTIKENNLTECYIRPIVYRGYGVAGVDPTGSPIDVAIAVWKWGKYLGEEGISKGVDIGVSTWRRMAPNTLPSLAKAGANYMNAQLAKLEAVENGYNECIMLDTQGFIGEGSGENLFMIKDETIYTPPLSSSILKGLTRDAIIKIAKNLNYEVVEDKIPRESIYIADELFFTGTAAEVTPIRSVDKIQVGSGTRGPITEKIQNEFFKIVEGKSKDKYGWLSPVEE</sequence>
<dbReference type="InterPro" id="IPR001544">
    <property type="entry name" value="Aminotrans_IV"/>
</dbReference>
<dbReference type="Pfam" id="PF01063">
    <property type="entry name" value="Aminotran_4"/>
    <property type="match status" value="1"/>
</dbReference>
<dbReference type="SUPFAM" id="SSF56752">
    <property type="entry name" value="D-aminoacid aminotransferase-like PLP-dependent enzymes"/>
    <property type="match status" value="1"/>
</dbReference>
<dbReference type="GO" id="GO:0052656">
    <property type="term" value="F:L-isoleucine-2-oxoglutarate transaminase activity"/>
    <property type="evidence" value="ECO:0007669"/>
    <property type="project" value="RHEA"/>
</dbReference>
<comment type="cofactor">
    <cofactor evidence="1 16">
        <name>pyridoxal 5'-phosphate</name>
        <dbReference type="ChEBI" id="CHEBI:597326"/>
    </cofactor>
</comment>
<comment type="function">
    <text evidence="2 16">Acts on leucine, isoleucine and valine.</text>
</comment>
<dbReference type="RefSeq" id="WP_067091727.1">
    <property type="nucleotide sequence ID" value="NZ_LWMV01000180.1"/>
</dbReference>
<comment type="similarity">
    <text evidence="6 15">Belongs to the class-IV pyridoxal-phosphate-dependent aminotransferase family.</text>
</comment>
<comment type="catalytic activity">
    <reaction evidence="13 16">
        <text>L-isoleucine + 2-oxoglutarate = (S)-3-methyl-2-oxopentanoate + L-glutamate</text>
        <dbReference type="Rhea" id="RHEA:24801"/>
        <dbReference type="ChEBI" id="CHEBI:16810"/>
        <dbReference type="ChEBI" id="CHEBI:29985"/>
        <dbReference type="ChEBI" id="CHEBI:35146"/>
        <dbReference type="ChEBI" id="CHEBI:58045"/>
        <dbReference type="EC" id="2.6.1.42"/>
    </reaction>
</comment>
<comment type="catalytic activity">
    <reaction evidence="12 16">
        <text>L-valine + 2-oxoglutarate = 3-methyl-2-oxobutanoate + L-glutamate</text>
        <dbReference type="Rhea" id="RHEA:24813"/>
        <dbReference type="ChEBI" id="CHEBI:11851"/>
        <dbReference type="ChEBI" id="CHEBI:16810"/>
        <dbReference type="ChEBI" id="CHEBI:29985"/>
        <dbReference type="ChEBI" id="CHEBI:57762"/>
        <dbReference type="EC" id="2.6.1.42"/>
    </reaction>
</comment>
<name>A0A166AA91_9EURY</name>
<evidence type="ECO:0000256" key="8">
    <source>
        <dbReference type="ARBA" id="ARBA00022605"/>
    </source>
</evidence>
<dbReference type="PATRIC" id="fig|49547.3.peg.1372"/>
<comment type="catalytic activity">
    <reaction evidence="14 16">
        <text>L-leucine + 2-oxoglutarate = 4-methyl-2-oxopentanoate + L-glutamate</text>
        <dbReference type="Rhea" id="RHEA:18321"/>
        <dbReference type="ChEBI" id="CHEBI:16810"/>
        <dbReference type="ChEBI" id="CHEBI:17865"/>
        <dbReference type="ChEBI" id="CHEBI:29985"/>
        <dbReference type="ChEBI" id="CHEBI:57427"/>
        <dbReference type="EC" id="2.6.1.42"/>
    </reaction>
</comment>
<evidence type="ECO:0000256" key="1">
    <source>
        <dbReference type="ARBA" id="ARBA00001933"/>
    </source>
</evidence>
<proteinExistence type="inferred from homology"/>
<dbReference type="InterPro" id="IPR043132">
    <property type="entry name" value="BCAT-like_C"/>
</dbReference>
<dbReference type="NCBIfam" id="TIGR01122">
    <property type="entry name" value="ilvE_I"/>
    <property type="match status" value="1"/>
</dbReference>
<dbReference type="GO" id="GO:0009097">
    <property type="term" value="P:isoleucine biosynthetic process"/>
    <property type="evidence" value="ECO:0007669"/>
    <property type="project" value="UniProtKB-UniPathway"/>
</dbReference>
<dbReference type="InterPro" id="IPR043131">
    <property type="entry name" value="BCAT-like_N"/>
</dbReference>
<dbReference type="InterPro" id="IPR050571">
    <property type="entry name" value="Class-IV_PLP-Dep_Aminotrnsfr"/>
</dbReference>
<dbReference type="Proteomes" id="UP000077245">
    <property type="component" value="Unassembled WGS sequence"/>
</dbReference>
<evidence type="ECO:0000256" key="12">
    <source>
        <dbReference type="ARBA" id="ARBA00048212"/>
    </source>
</evidence>
<dbReference type="GO" id="GO:0005829">
    <property type="term" value="C:cytosol"/>
    <property type="evidence" value="ECO:0007669"/>
    <property type="project" value="TreeGrafter"/>
</dbReference>
<dbReference type="Gene3D" id="3.20.10.10">
    <property type="entry name" value="D-amino Acid Aminotransferase, subunit A, domain 2"/>
    <property type="match status" value="1"/>
</dbReference>
<dbReference type="CDD" id="cd01557">
    <property type="entry name" value="BCAT_beta_family"/>
    <property type="match status" value="1"/>
</dbReference>
<accession>A0A166AA91</accession>
<gene>
    <name evidence="16 17" type="primary">ilvE</name>
    <name evidence="17" type="ORF">MBCUR_12780</name>
</gene>
<evidence type="ECO:0000313" key="18">
    <source>
        <dbReference type="Proteomes" id="UP000077245"/>
    </source>
</evidence>
<dbReference type="GO" id="GO:0009099">
    <property type="term" value="P:L-valine biosynthetic process"/>
    <property type="evidence" value="ECO:0007669"/>
    <property type="project" value="UniProtKB-UniPathway"/>
</dbReference>
<evidence type="ECO:0000256" key="16">
    <source>
        <dbReference type="RuleBase" id="RU364094"/>
    </source>
</evidence>
<dbReference type="GO" id="GO:0052655">
    <property type="term" value="F:L-valine-2-oxoglutarate transaminase activity"/>
    <property type="evidence" value="ECO:0007669"/>
    <property type="project" value="RHEA"/>
</dbReference>
<dbReference type="FunFam" id="3.20.10.10:FF:000001">
    <property type="entry name" value="Branched-chain-amino-acid aminotransferase"/>
    <property type="match status" value="1"/>
</dbReference>
<evidence type="ECO:0000256" key="5">
    <source>
        <dbReference type="ARBA" id="ARBA00005072"/>
    </source>
</evidence>
<evidence type="ECO:0000256" key="11">
    <source>
        <dbReference type="ARBA" id="ARBA00023304"/>
    </source>
</evidence>
<dbReference type="GO" id="GO:0009098">
    <property type="term" value="P:L-leucine biosynthetic process"/>
    <property type="evidence" value="ECO:0007669"/>
    <property type="project" value="UniProtKB-UniPathway"/>
</dbReference>
<dbReference type="PANTHER" id="PTHR42743:SF11">
    <property type="entry name" value="AMINODEOXYCHORISMATE LYASE"/>
    <property type="match status" value="1"/>
</dbReference>
<dbReference type="STRING" id="49547.MBCUR_12780"/>
<dbReference type="PROSITE" id="PS00770">
    <property type="entry name" value="AA_TRANSFER_CLASS_4"/>
    <property type="match status" value="1"/>
</dbReference>
<keyword evidence="9 16" id="KW-0808">Transferase</keyword>
<keyword evidence="18" id="KW-1185">Reference proteome</keyword>
<evidence type="ECO:0000256" key="10">
    <source>
        <dbReference type="ARBA" id="ARBA00022898"/>
    </source>
</evidence>
<evidence type="ECO:0000256" key="6">
    <source>
        <dbReference type="ARBA" id="ARBA00009320"/>
    </source>
</evidence>
<evidence type="ECO:0000256" key="13">
    <source>
        <dbReference type="ARBA" id="ARBA00048798"/>
    </source>
</evidence>
<keyword evidence="10 16" id="KW-0663">Pyridoxal phosphate</keyword>
<evidence type="ECO:0000256" key="9">
    <source>
        <dbReference type="ARBA" id="ARBA00022679"/>
    </source>
</evidence>
<dbReference type="GO" id="GO:0052654">
    <property type="term" value="F:L-leucine-2-oxoglutarate transaminase activity"/>
    <property type="evidence" value="ECO:0007669"/>
    <property type="project" value="RHEA"/>
</dbReference>
<evidence type="ECO:0000256" key="14">
    <source>
        <dbReference type="ARBA" id="ARBA00049229"/>
    </source>
</evidence>
<evidence type="ECO:0000313" key="17">
    <source>
        <dbReference type="EMBL" id="KZX11779.1"/>
    </source>
</evidence>
<keyword evidence="7 16" id="KW-0032">Aminotransferase</keyword>
<protein>
    <recommendedName>
        <fullName evidence="16">Branched-chain-amino-acid aminotransferase</fullName>
        <shortName evidence="16">BCAT</shortName>
        <ecNumber evidence="16">2.6.1.42</ecNumber>
    </recommendedName>
</protein>
<dbReference type="UniPathway" id="UPA00049">
    <property type="reaction ID" value="UER00062"/>
</dbReference>
<dbReference type="UniPathway" id="UPA00048">
    <property type="reaction ID" value="UER00073"/>
</dbReference>
<comment type="caution">
    <text evidence="17">The sequence shown here is derived from an EMBL/GenBank/DDBJ whole genome shotgun (WGS) entry which is preliminary data.</text>
</comment>
<evidence type="ECO:0000256" key="15">
    <source>
        <dbReference type="RuleBase" id="RU004106"/>
    </source>
</evidence>
<dbReference type="InterPro" id="IPR033939">
    <property type="entry name" value="BCAT_family"/>
</dbReference>
<dbReference type="OrthoDB" id="6469at2157"/>
<comment type="pathway">
    <text evidence="4 16">Amino-acid biosynthesis; L-valine biosynthesis; L-valine from pyruvate: step 4/4.</text>
</comment>
<evidence type="ECO:0000256" key="2">
    <source>
        <dbReference type="ARBA" id="ARBA00003109"/>
    </source>
</evidence>
<keyword evidence="8 16" id="KW-0028">Amino-acid biosynthesis</keyword>
<dbReference type="PANTHER" id="PTHR42743">
    <property type="entry name" value="AMINO-ACID AMINOTRANSFERASE"/>
    <property type="match status" value="1"/>
</dbReference>
<reference evidence="17 18" key="1">
    <citation type="submission" date="2016-04" db="EMBL/GenBank/DDBJ databases">
        <title>Genome sequence of Methanobrevibacter curvatus DSM 11111.</title>
        <authorList>
            <person name="Poehlein A."/>
            <person name="Seedorf H."/>
            <person name="Daniel R."/>
        </authorList>
    </citation>
    <scope>NUCLEOTIDE SEQUENCE [LARGE SCALE GENOMIC DNA]</scope>
    <source>
        <strain evidence="17 18">DSM 11111</strain>
    </source>
</reference>
<dbReference type="Gene3D" id="3.30.470.10">
    <property type="match status" value="1"/>
</dbReference>
<evidence type="ECO:0000256" key="4">
    <source>
        <dbReference type="ARBA" id="ARBA00004931"/>
    </source>
</evidence>
<dbReference type="EMBL" id="LWMV01000180">
    <property type="protein sequence ID" value="KZX11779.1"/>
    <property type="molecule type" value="Genomic_DNA"/>
</dbReference>
<organism evidence="17 18">
    <name type="scientific">Methanobrevibacter curvatus</name>
    <dbReference type="NCBI Taxonomy" id="49547"/>
    <lineage>
        <taxon>Archaea</taxon>
        <taxon>Methanobacteriati</taxon>
        <taxon>Methanobacteriota</taxon>
        <taxon>Methanomada group</taxon>
        <taxon>Methanobacteria</taxon>
        <taxon>Methanobacteriales</taxon>
        <taxon>Methanobacteriaceae</taxon>
        <taxon>Methanobrevibacter</taxon>
    </lineage>
</organism>
<dbReference type="InterPro" id="IPR005785">
    <property type="entry name" value="B_amino_transI"/>
</dbReference>
<dbReference type="NCBIfam" id="NF005146">
    <property type="entry name" value="PRK06606.1"/>
    <property type="match status" value="1"/>
</dbReference>
<evidence type="ECO:0000256" key="3">
    <source>
        <dbReference type="ARBA" id="ARBA00004824"/>
    </source>
</evidence>
<evidence type="ECO:0000256" key="7">
    <source>
        <dbReference type="ARBA" id="ARBA00022576"/>
    </source>
</evidence>
<comment type="pathway">
    <text evidence="3 16">Amino-acid biosynthesis; L-isoleucine biosynthesis; L-isoleucine from 2-oxobutanoate: step 4/4.</text>
</comment>
<dbReference type="EC" id="2.6.1.42" evidence="16"/>
<comment type="pathway">
    <text evidence="5 16">Amino-acid biosynthesis; L-leucine biosynthesis; L-leucine from 3-methyl-2-oxobutanoate: step 4/4.</text>
</comment>
<keyword evidence="11 16" id="KW-0100">Branched-chain amino acid biosynthesis</keyword>
<dbReference type="InterPro" id="IPR018300">
    <property type="entry name" value="Aminotrans_IV_CS"/>
</dbReference>
<dbReference type="InterPro" id="IPR036038">
    <property type="entry name" value="Aminotransferase-like"/>
</dbReference>
<dbReference type="UniPathway" id="UPA00047">
    <property type="reaction ID" value="UER00058"/>
</dbReference>
<dbReference type="AlphaFoldDB" id="A0A166AA91"/>